<evidence type="ECO:0000313" key="6">
    <source>
        <dbReference type="Proteomes" id="UP000264062"/>
    </source>
</evidence>
<keyword evidence="1" id="KW-0732">Signal</keyword>
<evidence type="ECO:0000259" key="4">
    <source>
        <dbReference type="Pfam" id="PF24568"/>
    </source>
</evidence>
<feature type="domain" description="M23ase beta-sheet core" evidence="3">
    <location>
        <begin position="294"/>
        <end position="387"/>
    </location>
</feature>
<evidence type="ECO:0000256" key="1">
    <source>
        <dbReference type="ARBA" id="ARBA00022729"/>
    </source>
</evidence>
<name>A0A350HB42_UNCW3</name>
<dbReference type="InterPro" id="IPR057309">
    <property type="entry name" value="PcsB_CC"/>
</dbReference>
<reference evidence="5 6" key="1">
    <citation type="journal article" date="2018" name="Nat. Biotechnol.">
        <title>A standardized bacterial taxonomy based on genome phylogeny substantially revises the tree of life.</title>
        <authorList>
            <person name="Parks D.H."/>
            <person name="Chuvochina M."/>
            <person name="Waite D.W."/>
            <person name="Rinke C."/>
            <person name="Skarshewski A."/>
            <person name="Chaumeil P.A."/>
            <person name="Hugenholtz P."/>
        </authorList>
    </citation>
    <scope>NUCLEOTIDE SEQUENCE [LARGE SCALE GENOMIC DNA]</scope>
    <source>
        <strain evidence="5">UBA9956</strain>
    </source>
</reference>
<accession>A0A350HB42</accession>
<gene>
    <name evidence="5" type="ORF">DCW38_06215</name>
</gene>
<evidence type="ECO:0000313" key="5">
    <source>
        <dbReference type="EMBL" id="HAV92758.1"/>
    </source>
</evidence>
<dbReference type="SUPFAM" id="SSF51261">
    <property type="entry name" value="Duplicated hybrid motif"/>
    <property type="match status" value="1"/>
</dbReference>
<dbReference type="Pfam" id="PF24568">
    <property type="entry name" value="CC_PcsB"/>
    <property type="match status" value="1"/>
</dbReference>
<dbReference type="PANTHER" id="PTHR21666:SF289">
    <property type="entry name" value="L-ALA--D-GLU ENDOPEPTIDASE"/>
    <property type="match status" value="1"/>
</dbReference>
<feature type="domain" description="Peptidoglycan hydrolase PcsB coiled-coil" evidence="4">
    <location>
        <begin position="102"/>
        <end position="169"/>
    </location>
</feature>
<dbReference type="EMBL" id="DMZY01000183">
    <property type="protein sequence ID" value="HAV92758.1"/>
    <property type="molecule type" value="Genomic_DNA"/>
</dbReference>
<dbReference type="InterPro" id="IPR050570">
    <property type="entry name" value="Cell_wall_metabolism_enzyme"/>
</dbReference>
<evidence type="ECO:0000256" key="2">
    <source>
        <dbReference type="SAM" id="Coils"/>
    </source>
</evidence>
<dbReference type="PANTHER" id="PTHR21666">
    <property type="entry name" value="PEPTIDASE-RELATED"/>
    <property type="match status" value="1"/>
</dbReference>
<dbReference type="InterPro" id="IPR011055">
    <property type="entry name" value="Dup_hybrid_motif"/>
</dbReference>
<dbReference type="InterPro" id="IPR016047">
    <property type="entry name" value="M23ase_b-sheet_dom"/>
</dbReference>
<dbReference type="Pfam" id="PF01551">
    <property type="entry name" value="Peptidase_M23"/>
    <property type="match status" value="1"/>
</dbReference>
<proteinExistence type="predicted"/>
<evidence type="ECO:0000259" key="3">
    <source>
        <dbReference type="Pfam" id="PF01551"/>
    </source>
</evidence>
<dbReference type="Proteomes" id="UP000264062">
    <property type="component" value="Unassembled WGS sequence"/>
</dbReference>
<comment type="caution">
    <text evidence="5">The sequence shown here is derived from an EMBL/GenBank/DDBJ whole genome shotgun (WGS) entry which is preliminary data.</text>
</comment>
<dbReference type="AlphaFoldDB" id="A0A350HB42"/>
<keyword evidence="2" id="KW-0175">Coiled coil</keyword>
<dbReference type="GO" id="GO:0004222">
    <property type="term" value="F:metalloendopeptidase activity"/>
    <property type="evidence" value="ECO:0007669"/>
    <property type="project" value="TreeGrafter"/>
</dbReference>
<sequence length="394" mass="45349">MKLSKNLFSLLLLFFIFTAIIYAEEDFEYKIKENETKLSDIKRQLSLIKSKKDSLKAEETQTLLTLNRMDEEIYLTDLLIKQLEMRNNLLTLKIDTLSKEILSLETEIEKRRGVLKIRVRDIYKRGKINTFELIFTATSFADLSQRLKYMSVIAKQDKRLFDKVKKLQSVLTQRLKDIKASSEQLALVKKEVEDEKTKLQNDIANKKTFLKQISSETQKQTNIENELKRSEESLQYLINKLRVAQKKIDTKRDVKEGTHYFEKNKGKVVWPAKGKIISAFGTVRHPKYQTKTLNNGIDIQVSIGDPIYAVYDGDVIYADKFLGYGNVIMIDHGNGYYTLYSHLSSIDVILNQPILAGEVIGKGGDSGSLSGAMLHFEIRKDGKPLNPMNYLKKK</sequence>
<dbReference type="Gene3D" id="6.10.250.3150">
    <property type="match status" value="1"/>
</dbReference>
<dbReference type="CDD" id="cd12797">
    <property type="entry name" value="M23_peptidase"/>
    <property type="match status" value="1"/>
</dbReference>
<organism evidence="5 6">
    <name type="scientific">candidate division WOR-3 bacterium</name>
    <dbReference type="NCBI Taxonomy" id="2052148"/>
    <lineage>
        <taxon>Bacteria</taxon>
        <taxon>Bacteria division WOR-3</taxon>
    </lineage>
</organism>
<protein>
    <submittedName>
        <fullName evidence="5">Uncharacterized protein</fullName>
    </submittedName>
</protein>
<dbReference type="Gene3D" id="2.70.70.10">
    <property type="entry name" value="Glucose Permease (Domain IIA)"/>
    <property type="match status" value="1"/>
</dbReference>
<feature type="coiled-coil region" evidence="2">
    <location>
        <begin position="38"/>
        <end position="107"/>
    </location>
</feature>